<dbReference type="SUPFAM" id="SSF54928">
    <property type="entry name" value="RNA-binding domain, RBD"/>
    <property type="match status" value="1"/>
</dbReference>
<feature type="domain" description="RRM" evidence="4">
    <location>
        <begin position="57"/>
        <end position="135"/>
    </location>
</feature>
<dbReference type="VEuPathDB" id="CryptoDB:cubi_02478"/>
<dbReference type="GO" id="GO:0071013">
    <property type="term" value="C:catalytic step 2 spliceosome"/>
    <property type="evidence" value="ECO:0007669"/>
    <property type="project" value="TreeGrafter"/>
</dbReference>
<evidence type="ECO:0000259" key="4">
    <source>
        <dbReference type="PROSITE" id="PS50102"/>
    </source>
</evidence>
<gene>
    <name evidence="5" type="ORF">cubi_02478</name>
</gene>
<evidence type="ECO:0000256" key="3">
    <source>
        <dbReference type="SAM" id="MobiDB-lite"/>
    </source>
</evidence>
<dbReference type="InterPro" id="IPR045844">
    <property type="entry name" value="RRM_Ist3-like"/>
</dbReference>
<dbReference type="PANTHER" id="PTHR45880:SF1">
    <property type="entry name" value="RNA-BINDING MOTIF PROTEIN, X-LINKED 2"/>
    <property type="match status" value="1"/>
</dbReference>
<comment type="caution">
    <text evidence="5">The sequence shown here is derived from an EMBL/GenBank/DDBJ whole genome shotgun (WGS) entry which is preliminary data.</text>
</comment>
<feature type="region of interest" description="Disordered" evidence="3">
    <location>
        <begin position="189"/>
        <end position="209"/>
    </location>
</feature>
<keyword evidence="1 2" id="KW-0694">RNA-binding</keyword>
<reference evidence="5 6" key="1">
    <citation type="submission" date="2016-10" db="EMBL/GenBank/DDBJ databases">
        <title>Reductive evolution of mitochondrial metabolism and differential evolution of invasion-related proteins in Cryptosporidium.</title>
        <authorList>
            <person name="Liu S."/>
            <person name="Roellig D.M."/>
            <person name="Guo Y."/>
            <person name="Li N."/>
            <person name="Frace M.A."/>
            <person name="Tang K."/>
            <person name="Zhang L."/>
            <person name="Feng Y."/>
            <person name="Xiao L."/>
        </authorList>
    </citation>
    <scope>NUCLEOTIDE SEQUENCE [LARGE SCALE GENOMIC DNA]</scope>
    <source>
        <strain evidence="5">39726</strain>
    </source>
</reference>
<evidence type="ECO:0000313" key="5">
    <source>
        <dbReference type="EMBL" id="OII73246.1"/>
    </source>
</evidence>
<dbReference type="InterPro" id="IPR000504">
    <property type="entry name" value="RRM_dom"/>
</dbReference>
<evidence type="ECO:0000313" key="6">
    <source>
        <dbReference type="Proteomes" id="UP000186176"/>
    </source>
</evidence>
<dbReference type="GO" id="GO:0005686">
    <property type="term" value="C:U2 snRNP"/>
    <property type="evidence" value="ECO:0007669"/>
    <property type="project" value="TreeGrafter"/>
</dbReference>
<accession>A0A1J4MG91</accession>
<sequence>MYNRNLNTEKKGILNKRRNTVNEINNREETYNKYIATGDYTNNRNSNSWHDEYRNSSYIYISGLDLRLTEGDIAIVFSQWGEPIDINLIRDKKSGLSKGYCFLCYEDQKSTILAVDNANDMILLGKHLKVDHVKDYKPNCDGNYVFTGAEGSGIGIIGVTKDIQARYKTELDILDFHFGDIMARKERGRERKVDKSRRMRSLSRSLSRS</sequence>
<dbReference type="RefSeq" id="XP_028874610.1">
    <property type="nucleotide sequence ID" value="XM_029019489.1"/>
</dbReference>
<evidence type="ECO:0000256" key="2">
    <source>
        <dbReference type="PROSITE-ProRule" id="PRU00176"/>
    </source>
</evidence>
<protein>
    <submittedName>
        <fullName evidence="5">Putative RNA-binding protein</fullName>
    </submittedName>
</protein>
<dbReference type="EMBL" id="LRBP01000017">
    <property type="protein sequence ID" value="OII73246.1"/>
    <property type="molecule type" value="Genomic_DNA"/>
</dbReference>
<dbReference type="Gene3D" id="3.30.70.330">
    <property type="match status" value="1"/>
</dbReference>
<dbReference type="OrthoDB" id="2573941at2759"/>
<dbReference type="GeneID" id="39979268"/>
<organism evidence="5 6">
    <name type="scientific">Cryptosporidium ubiquitum</name>
    <dbReference type="NCBI Taxonomy" id="857276"/>
    <lineage>
        <taxon>Eukaryota</taxon>
        <taxon>Sar</taxon>
        <taxon>Alveolata</taxon>
        <taxon>Apicomplexa</taxon>
        <taxon>Conoidasida</taxon>
        <taxon>Coccidia</taxon>
        <taxon>Eucoccidiorida</taxon>
        <taxon>Eimeriorina</taxon>
        <taxon>Cryptosporidiidae</taxon>
        <taxon>Cryptosporidium</taxon>
    </lineage>
</organism>
<dbReference type="AlphaFoldDB" id="A0A1J4MG91"/>
<dbReference type="PANTHER" id="PTHR45880">
    <property type="entry name" value="RNA-BINDING MOTIF PROTEIN, X-LINKED 2"/>
    <property type="match status" value="1"/>
</dbReference>
<dbReference type="GO" id="GO:0003723">
    <property type="term" value="F:RNA binding"/>
    <property type="evidence" value="ECO:0007669"/>
    <property type="project" value="UniProtKB-UniRule"/>
</dbReference>
<dbReference type="InterPro" id="IPR035979">
    <property type="entry name" value="RBD_domain_sf"/>
</dbReference>
<dbReference type="InterPro" id="IPR012677">
    <property type="entry name" value="Nucleotide-bd_a/b_plait_sf"/>
</dbReference>
<proteinExistence type="predicted"/>
<dbReference type="Proteomes" id="UP000186176">
    <property type="component" value="Unassembled WGS sequence"/>
</dbReference>
<evidence type="ECO:0000256" key="1">
    <source>
        <dbReference type="ARBA" id="ARBA00022884"/>
    </source>
</evidence>
<dbReference type="SMART" id="SM00360">
    <property type="entry name" value="RRM"/>
    <property type="match status" value="1"/>
</dbReference>
<dbReference type="CDD" id="cd12411">
    <property type="entry name" value="RRM_ist3_like"/>
    <property type="match status" value="1"/>
</dbReference>
<dbReference type="PROSITE" id="PS50102">
    <property type="entry name" value="RRM"/>
    <property type="match status" value="1"/>
</dbReference>
<dbReference type="InterPro" id="IPR051847">
    <property type="entry name" value="RNA_proc/Spliceosome_comp"/>
</dbReference>
<dbReference type="GO" id="GO:0000398">
    <property type="term" value="P:mRNA splicing, via spliceosome"/>
    <property type="evidence" value="ECO:0007669"/>
    <property type="project" value="InterPro"/>
</dbReference>
<dbReference type="Pfam" id="PF00076">
    <property type="entry name" value="RRM_1"/>
    <property type="match status" value="1"/>
</dbReference>
<dbReference type="GO" id="GO:0071011">
    <property type="term" value="C:precatalytic spliceosome"/>
    <property type="evidence" value="ECO:0007669"/>
    <property type="project" value="TreeGrafter"/>
</dbReference>
<keyword evidence="6" id="KW-1185">Reference proteome</keyword>
<name>A0A1J4MG91_9CRYT</name>